<dbReference type="InterPro" id="IPR025100">
    <property type="entry name" value="DUF4025"/>
</dbReference>
<reference evidence="1 2" key="1">
    <citation type="submission" date="2018-10" db="EMBL/GenBank/DDBJ databases">
        <title>Phylogenomics of Brevibacillus.</title>
        <authorList>
            <person name="Dunlap C."/>
        </authorList>
    </citation>
    <scope>NUCLEOTIDE SEQUENCE [LARGE SCALE GENOMIC DNA]</scope>
    <source>
        <strain evidence="1 2">JCM 15716</strain>
    </source>
</reference>
<dbReference type="OrthoDB" id="2476089at2"/>
<evidence type="ECO:0000313" key="2">
    <source>
        <dbReference type="Proteomes" id="UP000271031"/>
    </source>
</evidence>
<accession>A0A3M8CWQ3</accession>
<evidence type="ECO:0000313" key="1">
    <source>
        <dbReference type="EMBL" id="RNB80174.1"/>
    </source>
</evidence>
<gene>
    <name evidence="1" type="ORF">EDM56_27585</name>
</gene>
<comment type="caution">
    <text evidence="1">The sequence shown here is derived from an EMBL/GenBank/DDBJ whole genome shotgun (WGS) entry which is preliminary data.</text>
</comment>
<dbReference type="Pfam" id="PF13217">
    <property type="entry name" value="DUF4025"/>
    <property type="match status" value="1"/>
</dbReference>
<dbReference type="AlphaFoldDB" id="A0A3M8CWQ3"/>
<dbReference type="EMBL" id="RHHQ01000025">
    <property type="protein sequence ID" value="RNB80174.1"/>
    <property type="molecule type" value="Genomic_DNA"/>
</dbReference>
<organism evidence="1 2">
    <name type="scientific">Brevibacillus fluminis</name>
    <dbReference type="NCBI Taxonomy" id="511487"/>
    <lineage>
        <taxon>Bacteria</taxon>
        <taxon>Bacillati</taxon>
        <taxon>Bacillota</taxon>
        <taxon>Bacilli</taxon>
        <taxon>Bacillales</taxon>
        <taxon>Paenibacillaceae</taxon>
        <taxon>Brevibacillus</taxon>
    </lineage>
</organism>
<proteinExistence type="predicted"/>
<sequence length="59" mass="6745">MANEQEHKQKDTVQSDYMLMDWGGTQPSLGLQEITQEQIGDVYNEGTIDQALEESKEEQ</sequence>
<name>A0A3M8CWQ3_9BACL</name>
<keyword evidence="2" id="KW-1185">Reference proteome</keyword>
<dbReference type="Proteomes" id="UP000271031">
    <property type="component" value="Unassembled WGS sequence"/>
</dbReference>
<dbReference type="RefSeq" id="WP_122921158.1">
    <property type="nucleotide sequence ID" value="NZ_RHHQ01000025.1"/>
</dbReference>
<protein>
    <submittedName>
        <fullName evidence="1">DUF4025 domain-containing protein</fullName>
    </submittedName>
</protein>